<dbReference type="GeneTree" id="ENSGT00940000158999"/>
<feature type="compositionally biased region" description="Low complexity" evidence="16">
    <location>
        <begin position="571"/>
        <end position="588"/>
    </location>
</feature>
<keyword evidence="7" id="KW-0597">Phosphoprotein</keyword>
<dbReference type="PANTHER" id="PTHR13367:SF9">
    <property type="entry name" value="OTU DOMAIN-CONTAINING PROTEIN 7A"/>
    <property type="match status" value="1"/>
</dbReference>
<dbReference type="InterPro" id="IPR002653">
    <property type="entry name" value="Znf_A20"/>
</dbReference>
<feature type="compositionally biased region" description="Gly residues" evidence="16">
    <location>
        <begin position="686"/>
        <end position="697"/>
    </location>
</feature>
<dbReference type="EC" id="3.4.19.12" evidence="5"/>
<dbReference type="GO" id="GO:0005634">
    <property type="term" value="C:nucleus"/>
    <property type="evidence" value="ECO:0007669"/>
    <property type="project" value="UniProtKB-SubCell"/>
</dbReference>
<evidence type="ECO:0000256" key="2">
    <source>
        <dbReference type="ARBA" id="ARBA00004123"/>
    </source>
</evidence>
<evidence type="ECO:0000256" key="7">
    <source>
        <dbReference type="ARBA" id="ARBA00022553"/>
    </source>
</evidence>
<reference evidence="19" key="2">
    <citation type="submission" date="2025-08" db="UniProtKB">
        <authorList>
            <consortium name="Ensembl"/>
        </authorList>
    </citation>
    <scope>IDENTIFICATION</scope>
</reference>
<evidence type="ECO:0000256" key="12">
    <source>
        <dbReference type="ARBA" id="ARBA00022801"/>
    </source>
</evidence>
<keyword evidence="13" id="KW-0788">Thiol protease</keyword>
<keyword evidence="10" id="KW-0863">Zinc-finger</keyword>
<evidence type="ECO:0000256" key="10">
    <source>
        <dbReference type="ARBA" id="ARBA00022771"/>
    </source>
</evidence>
<dbReference type="InterPro" id="IPR003323">
    <property type="entry name" value="OTU_dom"/>
</dbReference>
<dbReference type="GO" id="GO:0008270">
    <property type="term" value="F:zinc ion binding"/>
    <property type="evidence" value="ECO:0007669"/>
    <property type="project" value="UniProtKB-KW"/>
</dbReference>
<evidence type="ECO:0000256" key="1">
    <source>
        <dbReference type="ARBA" id="ARBA00000707"/>
    </source>
</evidence>
<dbReference type="GO" id="GO:0071108">
    <property type="term" value="P:protein K48-linked deubiquitination"/>
    <property type="evidence" value="ECO:0007669"/>
    <property type="project" value="TreeGrafter"/>
</dbReference>
<reference evidence="19 20" key="1">
    <citation type="submission" date="2020-06" db="EMBL/GenBank/DDBJ databases">
        <authorList>
            <consortium name="Wellcome Sanger Institute Data Sharing"/>
        </authorList>
    </citation>
    <scope>NUCLEOTIDE SEQUENCE [LARGE SCALE GENOMIC DNA]</scope>
</reference>
<name>A0AAY4EEY5_9TELE</name>
<dbReference type="PROSITE" id="PS50802">
    <property type="entry name" value="OTU"/>
    <property type="match status" value="1"/>
</dbReference>
<dbReference type="GO" id="GO:0004843">
    <property type="term" value="F:cysteine-type deubiquitinase activity"/>
    <property type="evidence" value="ECO:0007669"/>
    <property type="project" value="UniProtKB-EC"/>
</dbReference>
<dbReference type="Pfam" id="PF02338">
    <property type="entry name" value="OTU"/>
    <property type="match status" value="1"/>
</dbReference>
<dbReference type="RefSeq" id="XP_028814481.1">
    <property type="nucleotide sequence ID" value="XM_028958648.1"/>
</dbReference>
<evidence type="ECO:0000259" key="18">
    <source>
        <dbReference type="PROSITE" id="PS51036"/>
    </source>
</evidence>
<dbReference type="CDD" id="cd14347">
    <property type="entry name" value="UBA_Cezanne_like"/>
    <property type="match status" value="1"/>
</dbReference>
<dbReference type="RefSeq" id="XP_028814482.1">
    <property type="nucleotide sequence ID" value="XM_028958649.1"/>
</dbReference>
<feature type="region of interest" description="Disordered" evidence="16">
    <location>
        <begin position="671"/>
        <end position="732"/>
    </location>
</feature>
<feature type="compositionally biased region" description="Basic residues" evidence="16">
    <location>
        <begin position="555"/>
        <end position="564"/>
    </location>
</feature>
<evidence type="ECO:0000313" key="20">
    <source>
        <dbReference type="Proteomes" id="UP000694580"/>
    </source>
</evidence>
<dbReference type="PROSITE" id="PS51036">
    <property type="entry name" value="ZF_A20"/>
    <property type="match status" value="1"/>
</dbReference>
<evidence type="ECO:0000256" key="5">
    <source>
        <dbReference type="ARBA" id="ARBA00012759"/>
    </source>
</evidence>
<reference evidence="19" key="3">
    <citation type="submission" date="2025-09" db="UniProtKB">
        <authorList>
            <consortium name="Ensembl"/>
        </authorList>
    </citation>
    <scope>IDENTIFICATION</scope>
</reference>
<evidence type="ECO:0000256" key="15">
    <source>
        <dbReference type="ARBA" id="ARBA00023242"/>
    </source>
</evidence>
<feature type="compositionally biased region" description="Low complexity" evidence="16">
    <location>
        <begin position="528"/>
        <end position="552"/>
    </location>
</feature>
<dbReference type="GO" id="GO:0071947">
    <property type="term" value="P:protein deubiquitination involved in ubiquitin-dependent protein catabolic process"/>
    <property type="evidence" value="ECO:0007669"/>
    <property type="project" value="TreeGrafter"/>
</dbReference>
<dbReference type="SUPFAM" id="SSF57716">
    <property type="entry name" value="Glucocorticoid receptor-like (DNA-binding domain)"/>
    <property type="match status" value="1"/>
</dbReference>
<evidence type="ECO:0000256" key="11">
    <source>
        <dbReference type="ARBA" id="ARBA00022786"/>
    </source>
</evidence>
<feature type="compositionally biased region" description="Basic and acidic residues" evidence="16">
    <location>
        <begin position="671"/>
        <end position="684"/>
    </location>
</feature>
<keyword evidence="20" id="KW-1185">Reference proteome</keyword>
<dbReference type="Pfam" id="PF01754">
    <property type="entry name" value="zf-A20"/>
    <property type="match status" value="1"/>
</dbReference>
<comment type="subcellular location">
    <subcellularLocation>
        <location evidence="3">Cytoplasm</location>
    </subcellularLocation>
    <subcellularLocation>
        <location evidence="2">Nucleus</location>
    </subcellularLocation>
</comment>
<dbReference type="GO" id="GO:0035871">
    <property type="term" value="P:protein K11-linked deubiquitination"/>
    <property type="evidence" value="ECO:0007669"/>
    <property type="project" value="TreeGrafter"/>
</dbReference>
<gene>
    <name evidence="19" type="primary">OTUD7A</name>
</gene>
<dbReference type="GO" id="GO:0003677">
    <property type="term" value="F:DNA binding"/>
    <property type="evidence" value="ECO:0007669"/>
    <property type="project" value="InterPro"/>
</dbReference>
<protein>
    <recommendedName>
        <fullName evidence="5">ubiquitinyl hydrolase 1</fullName>
        <ecNumber evidence="5">3.4.19.12</ecNumber>
    </recommendedName>
</protein>
<dbReference type="Gene3D" id="1.10.8.10">
    <property type="entry name" value="DNA helicase RuvA subunit, C-terminal domain"/>
    <property type="match status" value="1"/>
</dbReference>
<dbReference type="Ensembl" id="ENSDCDT00010066494.1">
    <property type="protein sequence ID" value="ENSDCDP00010055889.1"/>
    <property type="gene ID" value="ENSDCDG00010031957.1"/>
</dbReference>
<keyword evidence="14" id="KW-0862">Zinc</keyword>
<evidence type="ECO:0000256" key="8">
    <source>
        <dbReference type="ARBA" id="ARBA00022670"/>
    </source>
</evidence>
<evidence type="ECO:0000256" key="13">
    <source>
        <dbReference type="ARBA" id="ARBA00022807"/>
    </source>
</evidence>
<feature type="domain" description="A20-type" evidence="18">
    <location>
        <begin position="926"/>
        <end position="961"/>
    </location>
</feature>
<keyword evidence="11" id="KW-0833">Ubl conjugation pathway</keyword>
<evidence type="ECO:0000256" key="14">
    <source>
        <dbReference type="ARBA" id="ARBA00022833"/>
    </source>
</evidence>
<evidence type="ECO:0000256" key="9">
    <source>
        <dbReference type="ARBA" id="ARBA00022723"/>
    </source>
</evidence>
<feature type="compositionally biased region" description="Basic and acidic residues" evidence="16">
    <location>
        <begin position="478"/>
        <end position="494"/>
    </location>
</feature>
<keyword evidence="9" id="KW-0479">Metal-binding</keyword>
<evidence type="ECO:0000256" key="3">
    <source>
        <dbReference type="ARBA" id="ARBA00004496"/>
    </source>
</evidence>
<sequence>MTLDMDAVLSDFVRSTGAEPGLARDLLEGKNWDLSAALSDYEQLRQVHTANLPQVFNEGRYSKHPERDTPQHLASKVEQCLQRAEENTQEKRLSRGISHASSAIMSLARMHVTGECAREQLPLEMPIYTFQLPDLSVYSEDFRNFIERDLIEQSTMVALELAGRLNWWSNMCTSCKKLLPLATTGDGNCLLHAASLGMWGFHDRDLVLRKSLYAMMKSGAEREALKRRWRWQQTQQNKESGLVYTEEEWEKEWNELLKLASSEPRTHFNKNGNTSGGVDNSEDPVYESLEEFHVFVLAHVLRRPIVVVADTMLRDSGGEAFAPIPFGGLYLPLEVPPNRCHCSPLVLAYDQAHFSALVSMEQRDQQREQAVIPLTDSEHKLLALHFAVDPGKDWEWGKDDGDNAKLANLILSLEAKLNLLHSYMNVTWIRIPSETRAPLAQPESPTASAGEDVQSLAESMDSDRESICSNSNVNNGKPSKEKDKEKQHKDKTRADSVANKLGSFSKTLGIKLKKNMGGLGGLVHGKISKSGSGSNSSGSGSSSSRGAENGGEAKAKKKDSKARKGSKEESGQSASTSSSEKTTSPSPTDRASGSSPGERLGGSGKGSGERALESWKYSTDVKLSLNILRAAMQGERKFIFAGLLLTSHRHQFHEEMISFYLTSAQERFSSEQEQKRKAEAEKKVQGNGGVNGTGAGGAATAAAALKKPEQESVFQREGSDSSPPESCSPVLHPAHNAHLTAKVQERISPALVTPSIPIPIPTAVPAPVMASSLSPVPFSSPSNGAKRSGPVPVSAHYSHTPPIQRHNVIHLRDVNTPSASFQDEPYKPPVGTLKTCATYPQQNRSLSSQSYSPARMSGVRGVTAAEALAHGMASEHKSHTYTNGFDAGDIRDCLEFADAEPRHAPHSAWLGHDKTKGRSSGCPPYCFQQRRCRRENCSFYGRPETENYCSYCYREELKRREREGKVHRPG</sequence>
<comment type="similarity">
    <text evidence="4">Belongs to the peptidase C64 family.</text>
</comment>
<proteinExistence type="inferred from homology"/>
<dbReference type="GO" id="GO:0070530">
    <property type="term" value="F:K63-linked polyubiquitin modification-dependent protein binding"/>
    <property type="evidence" value="ECO:0007669"/>
    <property type="project" value="TreeGrafter"/>
</dbReference>
<evidence type="ECO:0000313" key="19">
    <source>
        <dbReference type="Ensembl" id="ENSDCDP00010055889.1"/>
    </source>
</evidence>
<dbReference type="GeneID" id="114767105"/>
<dbReference type="SMART" id="SM00259">
    <property type="entry name" value="ZnF_A20"/>
    <property type="match status" value="1"/>
</dbReference>
<dbReference type="InterPro" id="IPR051346">
    <property type="entry name" value="OTU_Deubiquitinase"/>
</dbReference>
<dbReference type="PANTHER" id="PTHR13367">
    <property type="entry name" value="UBIQUITIN THIOESTERASE"/>
    <property type="match status" value="1"/>
</dbReference>
<dbReference type="FunFam" id="1.10.8.10:FF:000017">
    <property type="entry name" value="OTU domain-containing protein 7A"/>
    <property type="match status" value="1"/>
</dbReference>
<keyword evidence="12" id="KW-0378">Hydrolase</keyword>
<evidence type="ECO:0000259" key="17">
    <source>
        <dbReference type="PROSITE" id="PS50802"/>
    </source>
</evidence>
<evidence type="ECO:0000256" key="4">
    <source>
        <dbReference type="ARBA" id="ARBA00005865"/>
    </source>
</evidence>
<dbReference type="Gene3D" id="1.20.5.4770">
    <property type="match status" value="1"/>
</dbReference>
<organism evidence="19 20">
    <name type="scientific">Denticeps clupeoides</name>
    <name type="common">denticle herring</name>
    <dbReference type="NCBI Taxonomy" id="299321"/>
    <lineage>
        <taxon>Eukaryota</taxon>
        <taxon>Metazoa</taxon>
        <taxon>Chordata</taxon>
        <taxon>Craniata</taxon>
        <taxon>Vertebrata</taxon>
        <taxon>Euteleostomi</taxon>
        <taxon>Actinopterygii</taxon>
        <taxon>Neopterygii</taxon>
        <taxon>Teleostei</taxon>
        <taxon>Clupei</taxon>
        <taxon>Clupeiformes</taxon>
        <taxon>Denticipitoidei</taxon>
        <taxon>Denticipitidae</taxon>
        <taxon>Denticeps</taxon>
    </lineage>
</organism>
<feature type="domain" description="OTU" evidence="17">
    <location>
        <begin position="178"/>
        <end position="360"/>
    </location>
</feature>
<dbReference type="AlphaFoldDB" id="A0AAY4EEY5"/>
<keyword evidence="6" id="KW-0963">Cytoplasm</keyword>
<evidence type="ECO:0000256" key="6">
    <source>
        <dbReference type="ARBA" id="ARBA00022490"/>
    </source>
</evidence>
<feature type="region of interest" description="Disordered" evidence="16">
    <location>
        <begin position="523"/>
        <end position="611"/>
    </location>
</feature>
<feature type="region of interest" description="Disordered" evidence="16">
    <location>
        <begin position="437"/>
        <end position="498"/>
    </location>
</feature>
<comment type="catalytic activity">
    <reaction evidence="1">
        <text>Thiol-dependent hydrolysis of ester, thioester, amide, peptide and isopeptide bonds formed by the C-terminal Gly of ubiquitin (a 76-residue protein attached to proteins as an intracellular targeting signal).</text>
        <dbReference type="EC" id="3.4.19.12"/>
    </reaction>
</comment>
<feature type="compositionally biased region" description="Polar residues" evidence="16">
    <location>
        <begin position="467"/>
        <end position="476"/>
    </location>
</feature>
<dbReference type="GO" id="GO:0005737">
    <property type="term" value="C:cytoplasm"/>
    <property type="evidence" value="ECO:0007669"/>
    <property type="project" value="UniProtKB-SubCell"/>
</dbReference>
<keyword evidence="15" id="KW-0539">Nucleus</keyword>
<accession>A0AAY4EEY5</accession>
<dbReference type="GO" id="GO:0070536">
    <property type="term" value="P:protein K63-linked deubiquitination"/>
    <property type="evidence" value="ECO:0007669"/>
    <property type="project" value="TreeGrafter"/>
</dbReference>
<evidence type="ECO:0000256" key="16">
    <source>
        <dbReference type="SAM" id="MobiDB-lite"/>
    </source>
</evidence>
<dbReference type="Proteomes" id="UP000694580">
    <property type="component" value="Chromosome 17"/>
</dbReference>
<keyword evidence="8" id="KW-0645">Protease</keyword>